<keyword evidence="1 4" id="KW-0489">Methyltransferase</keyword>
<dbReference type="InterPro" id="IPR029063">
    <property type="entry name" value="SAM-dependent_MTases_sf"/>
</dbReference>
<reference evidence="4" key="1">
    <citation type="journal article" date="2012" name="Science">
        <title>Fermentation, hydrogen, and sulfur metabolism in multiple uncultivated bacterial phyla.</title>
        <authorList>
            <person name="Wrighton K.C."/>
            <person name="Thomas B.C."/>
            <person name="Sharon I."/>
            <person name="Miller C.S."/>
            <person name="Castelle C.J."/>
            <person name="VerBerkmoes N.C."/>
            <person name="Wilkins M.J."/>
            <person name="Hettich R.L."/>
            <person name="Lipton M.S."/>
            <person name="Williams K.H."/>
            <person name="Long P.E."/>
            <person name="Banfield J.F."/>
        </authorList>
    </citation>
    <scope>NUCLEOTIDE SEQUENCE [LARGE SCALE GENOMIC DNA]</scope>
</reference>
<evidence type="ECO:0000256" key="1">
    <source>
        <dbReference type="ARBA" id="ARBA00022603"/>
    </source>
</evidence>
<dbReference type="AlphaFoldDB" id="K2G9E8"/>
<dbReference type="InterPro" id="IPR026170">
    <property type="entry name" value="FAM173A/B"/>
</dbReference>
<evidence type="ECO:0000313" key="4">
    <source>
        <dbReference type="EMBL" id="EKE26789.1"/>
    </source>
</evidence>
<dbReference type="EMBL" id="AMFJ01000659">
    <property type="protein sequence ID" value="EKE26789.1"/>
    <property type="molecule type" value="Genomic_DNA"/>
</dbReference>
<dbReference type="PANTHER" id="PTHR13610:SF9">
    <property type="entry name" value="FI06469P"/>
    <property type="match status" value="1"/>
</dbReference>
<gene>
    <name evidence="4" type="ORF">ACD_4C00143G0004</name>
</gene>
<dbReference type="GO" id="GO:0016279">
    <property type="term" value="F:protein-lysine N-methyltransferase activity"/>
    <property type="evidence" value="ECO:0007669"/>
    <property type="project" value="InterPro"/>
</dbReference>
<sequence length="181" mass="22357">MLYLALWIYFIIICIVYYFFLSGFVSIIFWKWVPYVPTYNADLNILKNQLKLSPWKKFIDLWCWDWKVLRLMERQFKLSLIVWYDINSYAVTFWKIINKLWGYKKIQLFNKNFLKADLSQFDYVYTYLLTNLMEEIEEKLFSQIGSDTIVISNTFKFKKHLPFETLKNSEWKDRIYLYKKN</sequence>
<name>K2G9E8_9BACT</name>
<keyword evidence="2 4" id="KW-0808">Transferase</keyword>
<proteinExistence type="predicted"/>
<dbReference type="SUPFAM" id="SSF53335">
    <property type="entry name" value="S-adenosyl-L-methionine-dependent methyltransferases"/>
    <property type="match status" value="1"/>
</dbReference>
<dbReference type="GO" id="GO:0032259">
    <property type="term" value="P:methylation"/>
    <property type="evidence" value="ECO:0007669"/>
    <property type="project" value="UniProtKB-KW"/>
</dbReference>
<evidence type="ECO:0000256" key="3">
    <source>
        <dbReference type="ARBA" id="ARBA00022691"/>
    </source>
</evidence>
<organism evidence="4">
    <name type="scientific">uncultured bacterium</name>
    <name type="common">gcode 4</name>
    <dbReference type="NCBI Taxonomy" id="1234023"/>
    <lineage>
        <taxon>Bacteria</taxon>
        <taxon>environmental samples</taxon>
    </lineage>
</organism>
<keyword evidence="3" id="KW-0949">S-adenosyl-L-methionine</keyword>
<accession>K2G9E8</accession>
<protein>
    <submittedName>
        <fullName evidence="4">Methyltransferase type 12</fullName>
    </submittedName>
</protein>
<comment type="caution">
    <text evidence="4">The sequence shown here is derived from an EMBL/GenBank/DDBJ whole genome shotgun (WGS) entry which is preliminary data.</text>
</comment>
<evidence type="ECO:0000256" key="2">
    <source>
        <dbReference type="ARBA" id="ARBA00022679"/>
    </source>
</evidence>
<dbReference type="PANTHER" id="PTHR13610">
    <property type="entry name" value="METHYLTRANSFERASE DOMAIN-CONTAINING PROTEIN"/>
    <property type="match status" value="1"/>
</dbReference>
<dbReference type="Gene3D" id="3.40.50.150">
    <property type="entry name" value="Vaccinia Virus protein VP39"/>
    <property type="match status" value="1"/>
</dbReference>